<evidence type="ECO:0000313" key="3">
    <source>
        <dbReference type="Proteomes" id="UP000199058"/>
    </source>
</evidence>
<dbReference type="Proteomes" id="UP000199058">
    <property type="component" value="Unassembled WGS sequence"/>
</dbReference>
<dbReference type="InterPro" id="IPR029016">
    <property type="entry name" value="GAF-like_dom_sf"/>
</dbReference>
<feature type="transmembrane region" description="Helical" evidence="1">
    <location>
        <begin position="21"/>
        <end position="38"/>
    </location>
</feature>
<keyword evidence="3" id="KW-1185">Reference proteome</keyword>
<dbReference type="RefSeq" id="WP_091957920.1">
    <property type="nucleotide sequence ID" value="NZ_FOLH01000001.1"/>
</dbReference>
<dbReference type="OrthoDB" id="7063831at2"/>
<dbReference type="SUPFAM" id="SSF55781">
    <property type="entry name" value="GAF domain-like"/>
    <property type="match status" value="1"/>
</dbReference>
<keyword evidence="1" id="KW-0472">Membrane</keyword>
<keyword evidence="1" id="KW-1133">Transmembrane helix</keyword>
<dbReference type="STRING" id="1122252.SAMN05660443_0223"/>
<keyword evidence="1" id="KW-0812">Transmembrane</keyword>
<dbReference type="AlphaFoldDB" id="A0A1I1E5Y1"/>
<accession>A0A1I1E5Y1</accession>
<organism evidence="2 3">
    <name type="scientific">Marinospirillum celere</name>
    <dbReference type="NCBI Taxonomy" id="1122252"/>
    <lineage>
        <taxon>Bacteria</taxon>
        <taxon>Pseudomonadati</taxon>
        <taxon>Pseudomonadota</taxon>
        <taxon>Gammaproteobacteria</taxon>
        <taxon>Oceanospirillales</taxon>
        <taxon>Oceanospirillaceae</taxon>
        <taxon>Marinospirillum</taxon>
    </lineage>
</organism>
<feature type="transmembrane region" description="Helical" evidence="1">
    <location>
        <begin position="58"/>
        <end position="78"/>
    </location>
</feature>
<evidence type="ECO:0000256" key="1">
    <source>
        <dbReference type="SAM" id="Phobius"/>
    </source>
</evidence>
<reference evidence="2 3" key="1">
    <citation type="submission" date="2016-10" db="EMBL/GenBank/DDBJ databases">
        <authorList>
            <person name="de Groot N.N."/>
        </authorList>
    </citation>
    <scope>NUCLEOTIDE SEQUENCE [LARGE SCALE GENOMIC DNA]</scope>
    <source>
        <strain evidence="2 3">DSM 18438</strain>
    </source>
</reference>
<dbReference type="EMBL" id="FOLH01000001">
    <property type="protein sequence ID" value="SFB80293.1"/>
    <property type="molecule type" value="Genomic_DNA"/>
</dbReference>
<sequence>MKKYSSKRNLLYKATKLSETAGYIAIATTSSIYAINLSQPFLSNRPIATHVIEKAQEFGIIAYALGLLLITLGVIGRLHGDPWIWGKIKFILDEYQDRAFNNDENDSQDHHRVTLFKFKEKCWFCKRWNCISFFSKEWAHHFRSDFLVPVLRSGHQSQKTKTSFLVPDSSDECEGVAGKAWANVNSVIVPNLPLVKKRMKKNDKADYANNTYSDQKMIDHYINIDRKMPRSIAAIPVMVKNEPWGVLVLDSRRPDGVDENSVLNFTLTVSLIGHLLEKS</sequence>
<name>A0A1I1E5Y1_9GAMM</name>
<dbReference type="Gene3D" id="3.30.450.40">
    <property type="match status" value="1"/>
</dbReference>
<evidence type="ECO:0000313" key="2">
    <source>
        <dbReference type="EMBL" id="SFB80293.1"/>
    </source>
</evidence>
<evidence type="ECO:0008006" key="4">
    <source>
        <dbReference type="Google" id="ProtNLM"/>
    </source>
</evidence>
<protein>
    <recommendedName>
        <fullName evidence="4">GAF domain-containing protein</fullName>
    </recommendedName>
</protein>
<gene>
    <name evidence="2" type="ORF">SAMN05660443_0223</name>
</gene>
<proteinExistence type="predicted"/>